<sequence length="182" mass="19701">MRQPLTDISKFLSYVLRHAPESIGVTLDRDGWVDIDAIIAGAAAAGRHLDVALVKTVVAQSDKQRFTLSDDELRIRAAQGHSTPAVAVQHQARRPPDVLYHGTATRVLAAILVQGLLPGQRHHVHLSADPDTATKVGARHGTPVVLRVESLQMHAAGITFFQADNGVWLTAHVPPSYLRVAE</sequence>
<dbReference type="HAMAP" id="MF_00299">
    <property type="entry name" value="KptA"/>
    <property type="match status" value="1"/>
</dbReference>
<dbReference type="OrthoDB" id="4537997at2"/>
<evidence type="ECO:0000256" key="2">
    <source>
        <dbReference type="ARBA" id="ARBA00022679"/>
    </source>
</evidence>
<comment type="function">
    <text evidence="4 5">Removes the 2'-phosphate from RNA via an intermediate in which the phosphate is ADP-ribosylated by NAD followed by a presumed transesterification to release the RNA and generate ADP-ribose 1''-2''-cyclic phosphate (APPR&gt;P). May function as an ADP-ribosylase.</text>
</comment>
<dbReference type="GO" id="GO:0006388">
    <property type="term" value="P:tRNA splicing, via endonucleolytic cleavage and ligation"/>
    <property type="evidence" value="ECO:0007669"/>
    <property type="project" value="UniProtKB-UniRule"/>
</dbReference>
<dbReference type="EC" id="2.7.1.-" evidence="5"/>
<dbReference type="AlphaFoldDB" id="A0A2S7DAU6"/>
<accession>A0A2S7DAU6</accession>
<evidence type="ECO:0000256" key="1">
    <source>
        <dbReference type="ARBA" id="ARBA00009836"/>
    </source>
</evidence>
<evidence type="ECO:0000313" key="7">
    <source>
        <dbReference type="Proteomes" id="UP000239865"/>
    </source>
</evidence>
<proteinExistence type="inferred from homology"/>
<dbReference type="InterPro" id="IPR002745">
    <property type="entry name" value="Ptrans_KptA/Tpt1"/>
</dbReference>
<reference evidence="6 7" key="1">
    <citation type="submission" date="2016-08" db="EMBL/GenBank/DDBJ databases">
        <authorList>
            <person name="Seilhamer J.J."/>
        </authorList>
    </citation>
    <scope>NUCLEOTIDE SEQUENCE [LARGE SCALE GENOMIC DNA]</scope>
    <source>
        <strain evidence="6 7">CFBP4644</strain>
    </source>
</reference>
<dbReference type="EMBL" id="MDEH01000015">
    <property type="protein sequence ID" value="PPU70854.1"/>
    <property type="molecule type" value="Genomic_DNA"/>
</dbReference>
<dbReference type="RefSeq" id="WP_104588722.1">
    <property type="nucleotide sequence ID" value="NZ_JAJGQH010000019.1"/>
</dbReference>
<dbReference type="Gene3D" id="3.20.170.30">
    <property type="match status" value="1"/>
</dbReference>
<keyword evidence="2 5" id="KW-0808">Transferase</keyword>
<dbReference type="GO" id="GO:0003950">
    <property type="term" value="F:NAD+ poly-ADP-ribosyltransferase activity"/>
    <property type="evidence" value="ECO:0007669"/>
    <property type="project" value="InterPro"/>
</dbReference>
<dbReference type="PANTHER" id="PTHR12684">
    <property type="entry name" value="PUTATIVE PHOSPHOTRANSFERASE"/>
    <property type="match status" value="1"/>
</dbReference>
<evidence type="ECO:0000256" key="3">
    <source>
        <dbReference type="ARBA" id="ARBA00023027"/>
    </source>
</evidence>
<evidence type="ECO:0000256" key="5">
    <source>
        <dbReference type="HAMAP-Rule" id="MF_00299"/>
    </source>
</evidence>
<organism evidence="6 7">
    <name type="scientific">Xanthomonas melonis</name>
    <dbReference type="NCBI Taxonomy" id="56456"/>
    <lineage>
        <taxon>Bacteria</taxon>
        <taxon>Pseudomonadati</taxon>
        <taxon>Pseudomonadota</taxon>
        <taxon>Gammaproteobacteria</taxon>
        <taxon>Lysobacterales</taxon>
        <taxon>Lysobacteraceae</taxon>
        <taxon>Xanthomonas</taxon>
    </lineage>
</organism>
<comment type="caution">
    <text evidence="6">The sequence shown here is derived from an EMBL/GenBank/DDBJ whole genome shotgun (WGS) entry which is preliminary data.</text>
</comment>
<dbReference type="Proteomes" id="UP000239865">
    <property type="component" value="Unassembled WGS sequence"/>
</dbReference>
<comment type="similarity">
    <text evidence="1 5">Belongs to the KptA/TPT1 family.</text>
</comment>
<dbReference type="Gene3D" id="1.10.10.970">
    <property type="entry name" value="RNA 2'-phosphotransferase, Tpt1/KptA family, N-terminal domain"/>
    <property type="match status" value="1"/>
</dbReference>
<dbReference type="GO" id="GO:0000215">
    <property type="term" value="F:tRNA 2'-phosphotransferase activity"/>
    <property type="evidence" value="ECO:0007669"/>
    <property type="project" value="TreeGrafter"/>
</dbReference>
<dbReference type="NCBIfam" id="NF002014">
    <property type="entry name" value="PRK00819.1-4"/>
    <property type="match status" value="1"/>
</dbReference>
<dbReference type="InterPro" id="IPR042080">
    <property type="entry name" value="RNA_2'-PTrans_N"/>
</dbReference>
<dbReference type="PANTHER" id="PTHR12684:SF2">
    <property type="entry name" value="TRNA 2'-PHOSPHOTRANSFERASE 1"/>
    <property type="match status" value="1"/>
</dbReference>
<dbReference type="SUPFAM" id="SSF56399">
    <property type="entry name" value="ADP-ribosylation"/>
    <property type="match status" value="1"/>
</dbReference>
<gene>
    <name evidence="5" type="primary">kptA</name>
    <name evidence="6" type="ORF">XmelCFBP4644_18780</name>
</gene>
<evidence type="ECO:0000256" key="4">
    <source>
        <dbReference type="ARBA" id="ARBA00025212"/>
    </source>
</evidence>
<name>A0A2S7DAU6_9XANT</name>
<evidence type="ECO:0000313" key="6">
    <source>
        <dbReference type="EMBL" id="PPU70854.1"/>
    </source>
</evidence>
<dbReference type="Pfam" id="PF01885">
    <property type="entry name" value="PTS_2-RNA"/>
    <property type="match status" value="1"/>
</dbReference>
<dbReference type="InterPro" id="IPR022928">
    <property type="entry name" value="RNA_2'-PTrans_KptA"/>
</dbReference>
<keyword evidence="3 5" id="KW-0520">NAD</keyword>
<protein>
    <recommendedName>
        <fullName evidence="5">Probable RNA 2'-phosphotransferase</fullName>
        <ecNumber evidence="5">2.7.1.-</ecNumber>
    </recommendedName>
</protein>
<dbReference type="InterPro" id="IPR042081">
    <property type="entry name" value="RNA_2'-PTrans_C"/>
</dbReference>